<protein>
    <recommendedName>
        <fullName evidence="11">C4-dicarboxylate transporter/malic acid transport protein</fullName>
    </recommendedName>
</protein>
<evidence type="ECO:0000256" key="3">
    <source>
        <dbReference type="ARBA" id="ARBA00022448"/>
    </source>
</evidence>
<evidence type="ECO:0000256" key="6">
    <source>
        <dbReference type="ARBA" id="ARBA00022989"/>
    </source>
</evidence>
<dbReference type="GO" id="GO:0005886">
    <property type="term" value="C:plasma membrane"/>
    <property type="evidence" value="ECO:0007669"/>
    <property type="project" value="UniProtKB-SubCell"/>
</dbReference>
<keyword evidence="4" id="KW-1003">Cell membrane</keyword>
<keyword evidence="5 8" id="KW-0812">Transmembrane</keyword>
<sequence length="156" mass="17278">MVLGREALALFPDTHTIPVPSRNSTTPMPLQPALSGQIFYTNGLFIGLVMWGFGIVWLFFAVAAITRSRFPFNLGWWGFTFPLGVYALATVQISIELPSLFFKVLGTVFSIAVVLLWVVVSVGTVRKMVSGELFVAPHIGEWERSKTEEERADGEV</sequence>
<evidence type="ECO:0000256" key="7">
    <source>
        <dbReference type="ARBA" id="ARBA00023136"/>
    </source>
</evidence>
<feature type="transmembrane region" description="Helical" evidence="8">
    <location>
        <begin position="38"/>
        <end position="62"/>
    </location>
</feature>
<dbReference type="Gene3D" id="1.50.10.150">
    <property type="entry name" value="Voltage-dependent anion channel"/>
    <property type="match status" value="1"/>
</dbReference>
<dbReference type="InterPro" id="IPR051629">
    <property type="entry name" value="Sulfite_efflux_TDT"/>
</dbReference>
<dbReference type="OrthoDB" id="1099at2759"/>
<evidence type="ECO:0000313" key="9">
    <source>
        <dbReference type="EMBL" id="KAF1953555.1"/>
    </source>
</evidence>
<dbReference type="Proteomes" id="UP000800035">
    <property type="component" value="Unassembled WGS sequence"/>
</dbReference>
<evidence type="ECO:0000256" key="5">
    <source>
        <dbReference type="ARBA" id="ARBA00022692"/>
    </source>
</evidence>
<accession>A0A6A5TLE7</accession>
<dbReference type="GO" id="GO:0000319">
    <property type="term" value="F:sulfite transmembrane transporter activity"/>
    <property type="evidence" value="ECO:0007669"/>
    <property type="project" value="TreeGrafter"/>
</dbReference>
<evidence type="ECO:0000256" key="1">
    <source>
        <dbReference type="ARBA" id="ARBA00004651"/>
    </source>
</evidence>
<comment type="subcellular location">
    <subcellularLocation>
        <location evidence="1">Cell membrane</location>
        <topology evidence="1">Multi-pass membrane protein</topology>
    </subcellularLocation>
</comment>
<evidence type="ECO:0000256" key="2">
    <source>
        <dbReference type="ARBA" id="ARBA00008566"/>
    </source>
</evidence>
<dbReference type="InterPro" id="IPR004695">
    <property type="entry name" value="SLAC1/Mae1/Ssu1/TehA"/>
</dbReference>
<dbReference type="AlphaFoldDB" id="A0A6A5TLE7"/>
<gene>
    <name evidence="9" type="ORF">CC80DRAFT_494452</name>
</gene>
<comment type="similarity">
    <text evidence="2">Belongs to the tellurite-resistance/dicarboxylate transporter (TDT) family.</text>
</comment>
<keyword evidence="7 8" id="KW-0472">Membrane</keyword>
<dbReference type="Pfam" id="PF03595">
    <property type="entry name" value="SLAC1"/>
    <property type="match status" value="1"/>
</dbReference>
<keyword evidence="10" id="KW-1185">Reference proteome</keyword>
<dbReference type="EMBL" id="ML977003">
    <property type="protein sequence ID" value="KAF1953555.1"/>
    <property type="molecule type" value="Genomic_DNA"/>
</dbReference>
<evidence type="ECO:0000256" key="8">
    <source>
        <dbReference type="SAM" id="Phobius"/>
    </source>
</evidence>
<evidence type="ECO:0008006" key="11">
    <source>
        <dbReference type="Google" id="ProtNLM"/>
    </source>
</evidence>
<evidence type="ECO:0000313" key="10">
    <source>
        <dbReference type="Proteomes" id="UP000800035"/>
    </source>
</evidence>
<name>A0A6A5TLE7_9PLEO</name>
<feature type="transmembrane region" description="Helical" evidence="8">
    <location>
        <begin position="101"/>
        <end position="120"/>
    </location>
</feature>
<dbReference type="PANTHER" id="PTHR31686">
    <property type="match status" value="1"/>
</dbReference>
<dbReference type="InterPro" id="IPR038665">
    <property type="entry name" value="Voltage-dep_anion_channel_sf"/>
</dbReference>
<evidence type="ECO:0000256" key="4">
    <source>
        <dbReference type="ARBA" id="ARBA00022475"/>
    </source>
</evidence>
<reference evidence="9" key="1">
    <citation type="journal article" date="2020" name="Stud. Mycol.">
        <title>101 Dothideomycetes genomes: a test case for predicting lifestyles and emergence of pathogens.</title>
        <authorList>
            <person name="Haridas S."/>
            <person name="Albert R."/>
            <person name="Binder M."/>
            <person name="Bloem J."/>
            <person name="Labutti K."/>
            <person name="Salamov A."/>
            <person name="Andreopoulos B."/>
            <person name="Baker S."/>
            <person name="Barry K."/>
            <person name="Bills G."/>
            <person name="Bluhm B."/>
            <person name="Cannon C."/>
            <person name="Castanera R."/>
            <person name="Culley D."/>
            <person name="Daum C."/>
            <person name="Ezra D."/>
            <person name="Gonzalez J."/>
            <person name="Henrissat B."/>
            <person name="Kuo A."/>
            <person name="Liang C."/>
            <person name="Lipzen A."/>
            <person name="Lutzoni F."/>
            <person name="Magnuson J."/>
            <person name="Mondo S."/>
            <person name="Nolan M."/>
            <person name="Ohm R."/>
            <person name="Pangilinan J."/>
            <person name="Park H.-J."/>
            <person name="Ramirez L."/>
            <person name="Alfaro M."/>
            <person name="Sun H."/>
            <person name="Tritt A."/>
            <person name="Yoshinaga Y."/>
            <person name="Zwiers L.-H."/>
            <person name="Turgeon B."/>
            <person name="Goodwin S."/>
            <person name="Spatafora J."/>
            <person name="Crous P."/>
            <person name="Grigoriev I."/>
        </authorList>
    </citation>
    <scope>NUCLEOTIDE SEQUENCE</scope>
    <source>
        <strain evidence="9">CBS 675.92</strain>
    </source>
</reference>
<keyword evidence="3" id="KW-0813">Transport</keyword>
<feature type="transmembrane region" description="Helical" evidence="8">
    <location>
        <begin position="74"/>
        <end position="95"/>
    </location>
</feature>
<keyword evidence="6 8" id="KW-1133">Transmembrane helix</keyword>
<dbReference type="PANTHER" id="PTHR31686:SF1">
    <property type="entry name" value="SULFITE EFFLUX PUMP SSU1"/>
    <property type="match status" value="1"/>
</dbReference>
<organism evidence="9 10">
    <name type="scientific">Byssothecium circinans</name>
    <dbReference type="NCBI Taxonomy" id="147558"/>
    <lineage>
        <taxon>Eukaryota</taxon>
        <taxon>Fungi</taxon>
        <taxon>Dikarya</taxon>
        <taxon>Ascomycota</taxon>
        <taxon>Pezizomycotina</taxon>
        <taxon>Dothideomycetes</taxon>
        <taxon>Pleosporomycetidae</taxon>
        <taxon>Pleosporales</taxon>
        <taxon>Massarineae</taxon>
        <taxon>Massarinaceae</taxon>
        <taxon>Byssothecium</taxon>
    </lineage>
</organism>
<proteinExistence type="inferred from homology"/>